<dbReference type="InterPro" id="IPR051910">
    <property type="entry name" value="ComF/GntX_DNA_util-trans"/>
</dbReference>
<dbReference type="EMBL" id="CP020772">
    <property type="protein sequence ID" value="ARI76518.1"/>
    <property type="molecule type" value="Genomic_DNA"/>
</dbReference>
<dbReference type="KEGG" id="hmn:HM131_06570"/>
<evidence type="ECO:0000313" key="3">
    <source>
        <dbReference type="Proteomes" id="UP000192527"/>
    </source>
</evidence>
<dbReference type="InterPro" id="IPR000836">
    <property type="entry name" value="PRTase_dom"/>
</dbReference>
<keyword evidence="2" id="KW-0328">Glycosyltransferase</keyword>
<dbReference type="SUPFAM" id="SSF53271">
    <property type="entry name" value="PRTase-like"/>
    <property type="match status" value="1"/>
</dbReference>
<protein>
    <submittedName>
        <fullName evidence="2">Amidophosphoribosyltransferase</fullName>
    </submittedName>
</protein>
<name>A0A1W5ZTA3_9BACI</name>
<dbReference type="PANTHER" id="PTHR47505:SF1">
    <property type="entry name" value="DNA UTILIZATION PROTEIN YHGH"/>
    <property type="match status" value="1"/>
</dbReference>
<dbReference type="OrthoDB" id="9779910at2"/>
<dbReference type="AlphaFoldDB" id="A0A1W5ZTA3"/>
<sequence>MRCLVCLNSIDPQVTWENFLQFHEKDKLCTDCSKHMERITRPGCPRCFRTDSKGVCYDCERWEESYDGVLEKNVSVFRYNDFSKEVVARWKYRGDYVLMKAYQMDILNSFNLHYPEVFPLVAIPLSKARLKERGFNQSEAIIRLLQGDPHHLLTRTGDEKQSKKQRSERIHSTNPFTLTKAIHDPIILIDDIYTTGSTLRHAASLLKKEGCPHVYAFTIFR</sequence>
<dbReference type="RefSeq" id="WP_085028997.1">
    <property type="nucleotide sequence ID" value="NZ_CP020772.1"/>
</dbReference>
<evidence type="ECO:0000256" key="1">
    <source>
        <dbReference type="ARBA" id="ARBA00008007"/>
    </source>
</evidence>
<keyword evidence="2" id="KW-0808">Transferase</keyword>
<evidence type="ECO:0000313" key="2">
    <source>
        <dbReference type="EMBL" id="ARI76518.1"/>
    </source>
</evidence>
<dbReference type="GO" id="GO:0016757">
    <property type="term" value="F:glycosyltransferase activity"/>
    <property type="evidence" value="ECO:0007669"/>
    <property type="project" value="UniProtKB-KW"/>
</dbReference>
<dbReference type="Proteomes" id="UP000192527">
    <property type="component" value="Chromosome"/>
</dbReference>
<gene>
    <name evidence="2" type="ORF">HM131_06570</name>
</gene>
<comment type="similarity">
    <text evidence="1">Belongs to the ComF/GntX family.</text>
</comment>
<dbReference type="STRING" id="402384.HM131_06570"/>
<dbReference type="Gene3D" id="3.40.50.2020">
    <property type="match status" value="1"/>
</dbReference>
<dbReference type="CDD" id="cd06223">
    <property type="entry name" value="PRTases_typeI"/>
    <property type="match status" value="1"/>
</dbReference>
<keyword evidence="3" id="KW-1185">Reference proteome</keyword>
<dbReference type="InterPro" id="IPR029057">
    <property type="entry name" value="PRTase-like"/>
</dbReference>
<organism evidence="2 3">
    <name type="scientific">Halobacillus mangrovi</name>
    <dbReference type="NCBI Taxonomy" id="402384"/>
    <lineage>
        <taxon>Bacteria</taxon>
        <taxon>Bacillati</taxon>
        <taxon>Bacillota</taxon>
        <taxon>Bacilli</taxon>
        <taxon>Bacillales</taxon>
        <taxon>Bacillaceae</taxon>
        <taxon>Halobacillus</taxon>
    </lineage>
</organism>
<reference evidence="2 3" key="1">
    <citation type="submission" date="2017-04" db="EMBL/GenBank/DDBJ databases">
        <title>The whole genome sequencing and assembly of Halobacillus mangrovi strain.</title>
        <authorList>
            <person name="Lee S.-J."/>
            <person name="Park M.-K."/>
            <person name="Kim J.-Y."/>
            <person name="Lee Y.-J."/>
            <person name="Yi H."/>
            <person name="Bahn Y.-S."/>
            <person name="Kim J.F."/>
            <person name="Lee D.-W."/>
        </authorList>
    </citation>
    <scope>NUCLEOTIDE SEQUENCE [LARGE SCALE GENOMIC DNA]</scope>
    <source>
        <strain evidence="2 3">KTB 131</strain>
    </source>
</reference>
<proteinExistence type="inferred from homology"/>
<accession>A0A1W5ZTA3</accession>
<dbReference type="PANTHER" id="PTHR47505">
    <property type="entry name" value="DNA UTILIZATION PROTEIN YHGH"/>
    <property type="match status" value="1"/>
</dbReference>